<organism evidence="2 3">
    <name type="scientific">Camelina sativa</name>
    <name type="common">False flax</name>
    <name type="synonym">Myagrum sativum</name>
    <dbReference type="NCBI Taxonomy" id="90675"/>
    <lineage>
        <taxon>Eukaryota</taxon>
        <taxon>Viridiplantae</taxon>
        <taxon>Streptophyta</taxon>
        <taxon>Embryophyta</taxon>
        <taxon>Tracheophyta</taxon>
        <taxon>Spermatophyta</taxon>
        <taxon>Magnoliopsida</taxon>
        <taxon>eudicotyledons</taxon>
        <taxon>Gunneridae</taxon>
        <taxon>Pentapetalae</taxon>
        <taxon>rosids</taxon>
        <taxon>malvids</taxon>
        <taxon>Brassicales</taxon>
        <taxon>Brassicaceae</taxon>
        <taxon>Camelineae</taxon>
        <taxon>Camelina</taxon>
    </lineage>
</organism>
<dbReference type="InterPro" id="IPR043502">
    <property type="entry name" value="DNA/RNA_pol_sf"/>
</dbReference>
<evidence type="ECO:0000313" key="2">
    <source>
        <dbReference type="Proteomes" id="UP000694864"/>
    </source>
</evidence>
<dbReference type="GeneID" id="109129963"/>
<name>A0ABM1R6C9_CAMSA</name>
<sequence length="245" mass="27888">MLTRRRNNISKPNPKYNYAAALSRSIPAGPQTVKQALEDKKWRGALSVEIDAFARNQTMKLVPRQPHFNVVGCKWLFKNKFNSDDSHHRCKARLVAKGFNQQYGQDYTDTFSLVIKSTIKRLVLGVAVTRLWPIQQLDVNNAFLQGTLTEKVYMEQPPGFVDTDKPDHVRRLRKAIYGLKQAPCAWYTKLCTFLLSLGFWNSLSDTSLFVLQVGNEFINLLVYIDDILVIGSSETGITKILHPIS</sequence>
<reference evidence="3" key="2">
    <citation type="submission" date="2025-08" db="UniProtKB">
        <authorList>
            <consortium name="RefSeq"/>
        </authorList>
    </citation>
    <scope>IDENTIFICATION</scope>
    <source>
        <tissue evidence="3">Leaf</tissue>
    </source>
</reference>
<dbReference type="Proteomes" id="UP000694864">
    <property type="component" value="Chromosome 17"/>
</dbReference>
<dbReference type="SUPFAM" id="SSF56672">
    <property type="entry name" value="DNA/RNA polymerases"/>
    <property type="match status" value="1"/>
</dbReference>
<evidence type="ECO:0000313" key="3">
    <source>
        <dbReference type="RefSeq" id="XP_019094567.1"/>
    </source>
</evidence>
<keyword evidence="2" id="KW-1185">Reference proteome</keyword>
<dbReference type="PANTHER" id="PTHR43383">
    <property type="entry name" value="NODULIN 6"/>
    <property type="match status" value="1"/>
</dbReference>
<dbReference type="InterPro" id="IPR013103">
    <property type="entry name" value="RVT_2"/>
</dbReference>
<gene>
    <name evidence="3" type="primary">LOC109129963</name>
</gene>
<reference evidence="2" key="1">
    <citation type="journal article" date="2014" name="Nat. Commun.">
        <title>The emerging biofuel crop Camelina sativa retains a highly undifferentiated hexaploid genome structure.</title>
        <authorList>
            <person name="Kagale S."/>
            <person name="Koh C."/>
            <person name="Nixon J."/>
            <person name="Bollina V."/>
            <person name="Clarke W.E."/>
            <person name="Tuteja R."/>
            <person name="Spillane C."/>
            <person name="Robinson S.J."/>
            <person name="Links M.G."/>
            <person name="Clarke C."/>
            <person name="Higgins E.E."/>
            <person name="Huebert T."/>
            <person name="Sharpe A.G."/>
            <person name="Parkin I.A."/>
        </authorList>
    </citation>
    <scope>NUCLEOTIDE SEQUENCE [LARGE SCALE GENOMIC DNA]</scope>
    <source>
        <strain evidence="2">cv. DH55</strain>
    </source>
</reference>
<proteinExistence type="predicted"/>
<evidence type="ECO:0000259" key="1">
    <source>
        <dbReference type="Pfam" id="PF07727"/>
    </source>
</evidence>
<dbReference type="RefSeq" id="XP_019094567.1">
    <property type="nucleotide sequence ID" value="XM_019239022.1"/>
</dbReference>
<protein>
    <submittedName>
        <fullName evidence="3">Uncharacterized protein LOC109129963</fullName>
    </submittedName>
</protein>
<dbReference type="Pfam" id="PF07727">
    <property type="entry name" value="RVT_2"/>
    <property type="match status" value="1"/>
</dbReference>
<accession>A0ABM1R6C9</accession>
<dbReference type="PANTHER" id="PTHR43383:SF2">
    <property type="entry name" value="AMIDOHYDROLASE 2 FAMILY PROTEIN"/>
    <property type="match status" value="1"/>
</dbReference>
<feature type="domain" description="Reverse transcriptase Ty1/copia-type" evidence="1">
    <location>
        <begin position="56"/>
        <end position="237"/>
    </location>
</feature>